<evidence type="ECO:0000313" key="3">
    <source>
        <dbReference type="Proteomes" id="UP000261082"/>
    </source>
</evidence>
<dbReference type="Proteomes" id="UP000261082">
    <property type="component" value="Unassembled WGS sequence"/>
</dbReference>
<gene>
    <name evidence="2" type="ORF">DZ858_09795</name>
</gene>
<evidence type="ECO:0000313" key="2">
    <source>
        <dbReference type="EMBL" id="RFN60309.1"/>
    </source>
</evidence>
<dbReference type="RefSeq" id="WP_117159368.1">
    <property type="nucleotide sequence ID" value="NZ_QVID01000001.1"/>
</dbReference>
<evidence type="ECO:0008006" key="4">
    <source>
        <dbReference type="Google" id="ProtNLM"/>
    </source>
</evidence>
<keyword evidence="3" id="KW-1185">Reference proteome</keyword>
<protein>
    <recommendedName>
        <fullName evidence="4">DUF4878 domain-containing protein</fullName>
    </recommendedName>
</protein>
<sequence length="128" mass="14415">MKNIVICSVLCLFLACAGKQDLSPSETSKIVVESFYNKDNTALKKYTTPEGYEGLKSIQDLMAAGKSGDSNFKVLEETADDKTAWVRFTTSYEENPELFMLLKVDGHWKVTQQGPREKGLFKTSYFHS</sequence>
<dbReference type="EMBL" id="QVID01000001">
    <property type="protein sequence ID" value="RFN60309.1"/>
    <property type="molecule type" value="Genomic_DNA"/>
</dbReference>
<comment type="caution">
    <text evidence="2">The sequence shown here is derived from an EMBL/GenBank/DDBJ whole genome shotgun (WGS) entry which is preliminary data.</text>
</comment>
<dbReference type="AlphaFoldDB" id="A0A3E1QDS1"/>
<keyword evidence="1" id="KW-0732">Signal</keyword>
<evidence type="ECO:0000256" key="1">
    <source>
        <dbReference type="SAM" id="SignalP"/>
    </source>
</evidence>
<proteinExistence type="predicted"/>
<dbReference type="OrthoDB" id="1449606at2"/>
<reference evidence="2 3" key="1">
    <citation type="journal article" date="2007" name="Int. J. Syst. Evol. Microbiol.">
        <title>Marixanthomonas ophiurae gen. nov., sp. nov., a marine bacterium of the family Flavobacteriaceae isolated from a deep-sea brittle star.</title>
        <authorList>
            <person name="Romanenko L.A."/>
            <person name="Uchino M."/>
            <person name="Frolova G.M."/>
            <person name="Mikhailov V.V."/>
        </authorList>
    </citation>
    <scope>NUCLEOTIDE SEQUENCE [LARGE SCALE GENOMIC DNA]</scope>
    <source>
        <strain evidence="2 3">KMM 3046</strain>
    </source>
</reference>
<accession>A0A3E1QDS1</accession>
<organism evidence="2 3">
    <name type="scientific">Marixanthomonas ophiurae</name>
    <dbReference type="NCBI Taxonomy" id="387659"/>
    <lineage>
        <taxon>Bacteria</taxon>
        <taxon>Pseudomonadati</taxon>
        <taxon>Bacteroidota</taxon>
        <taxon>Flavobacteriia</taxon>
        <taxon>Flavobacteriales</taxon>
        <taxon>Flavobacteriaceae</taxon>
        <taxon>Marixanthomonas</taxon>
    </lineage>
</organism>
<name>A0A3E1QDS1_9FLAO</name>
<dbReference type="PROSITE" id="PS51257">
    <property type="entry name" value="PROKAR_LIPOPROTEIN"/>
    <property type="match status" value="1"/>
</dbReference>
<feature type="chain" id="PRO_5017632598" description="DUF4878 domain-containing protein" evidence="1">
    <location>
        <begin position="18"/>
        <end position="128"/>
    </location>
</feature>
<feature type="signal peptide" evidence="1">
    <location>
        <begin position="1"/>
        <end position="17"/>
    </location>
</feature>